<evidence type="ECO:0000259" key="5">
    <source>
        <dbReference type="PROSITE" id="PS50931"/>
    </source>
</evidence>
<protein>
    <submittedName>
        <fullName evidence="6">LysR family transcriptional regulator</fullName>
    </submittedName>
</protein>
<dbReference type="Pfam" id="PF03466">
    <property type="entry name" value="LysR_substrate"/>
    <property type="match status" value="1"/>
</dbReference>
<reference evidence="6 7" key="1">
    <citation type="submission" date="2020-06" db="EMBL/GenBank/DDBJ databases">
        <title>Halomonas sp. QX-1 draft genome sequence.</title>
        <authorList>
            <person name="Qiu X."/>
        </authorList>
    </citation>
    <scope>NUCLEOTIDE SEQUENCE [LARGE SCALE GENOMIC DNA]</scope>
    <source>
        <strain evidence="6 7">QX-1</strain>
    </source>
</reference>
<dbReference type="PANTHER" id="PTHR30537:SF1">
    <property type="entry name" value="HTH-TYPE TRANSCRIPTIONAL REGULATOR PGRR"/>
    <property type="match status" value="1"/>
</dbReference>
<keyword evidence="2" id="KW-0805">Transcription regulation</keyword>
<evidence type="ECO:0000313" key="6">
    <source>
        <dbReference type="EMBL" id="NVF16678.1"/>
    </source>
</evidence>
<dbReference type="CDD" id="cd08474">
    <property type="entry name" value="PBP2_CrgA_like_5"/>
    <property type="match status" value="1"/>
</dbReference>
<dbReference type="InterPro" id="IPR058163">
    <property type="entry name" value="LysR-type_TF_proteobact-type"/>
</dbReference>
<feature type="domain" description="HTH lysR-type" evidence="5">
    <location>
        <begin position="4"/>
        <end position="61"/>
    </location>
</feature>
<comment type="caution">
    <text evidence="6">The sequence shown here is derived from an EMBL/GenBank/DDBJ whole genome shotgun (WGS) entry which is preliminary data.</text>
</comment>
<dbReference type="SUPFAM" id="SSF46785">
    <property type="entry name" value="Winged helix' DNA-binding domain"/>
    <property type="match status" value="1"/>
</dbReference>
<gene>
    <name evidence="6" type="ORF">HUO07_21450</name>
</gene>
<dbReference type="FunFam" id="1.10.10.10:FF:000001">
    <property type="entry name" value="LysR family transcriptional regulator"/>
    <property type="match status" value="1"/>
</dbReference>
<proteinExistence type="inferred from homology"/>
<dbReference type="AlphaFoldDB" id="A0A7Y6VAI6"/>
<dbReference type="PANTHER" id="PTHR30537">
    <property type="entry name" value="HTH-TYPE TRANSCRIPTIONAL REGULATOR"/>
    <property type="match status" value="1"/>
</dbReference>
<accession>A0A7Y6VAI6</accession>
<name>A0A7Y6VAI6_9GAMM</name>
<dbReference type="GO" id="GO:0006351">
    <property type="term" value="P:DNA-templated transcription"/>
    <property type="evidence" value="ECO:0007669"/>
    <property type="project" value="TreeGrafter"/>
</dbReference>
<dbReference type="Gene3D" id="1.10.10.10">
    <property type="entry name" value="Winged helix-like DNA-binding domain superfamily/Winged helix DNA-binding domain"/>
    <property type="match status" value="1"/>
</dbReference>
<dbReference type="Gene3D" id="3.40.190.290">
    <property type="match status" value="1"/>
</dbReference>
<comment type="similarity">
    <text evidence="1">Belongs to the LysR transcriptional regulatory family.</text>
</comment>
<dbReference type="FunFam" id="3.40.190.290:FF:000012">
    <property type="entry name" value="Transcriptional regulator, LysR family"/>
    <property type="match status" value="1"/>
</dbReference>
<dbReference type="SUPFAM" id="SSF53850">
    <property type="entry name" value="Periplasmic binding protein-like II"/>
    <property type="match status" value="1"/>
</dbReference>
<dbReference type="GO" id="GO:0003700">
    <property type="term" value="F:DNA-binding transcription factor activity"/>
    <property type="evidence" value="ECO:0007669"/>
    <property type="project" value="InterPro"/>
</dbReference>
<keyword evidence="4" id="KW-0804">Transcription</keyword>
<dbReference type="InterPro" id="IPR005119">
    <property type="entry name" value="LysR_subst-bd"/>
</dbReference>
<keyword evidence="7" id="KW-1185">Reference proteome</keyword>
<evidence type="ECO:0000313" key="7">
    <source>
        <dbReference type="Proteomes" id="UP000589984"/>
    </source>
</evidence>
<evidence type="ECO:0000256" key="2">
    <source>
        <dbReference type="ARBA" id="ARBA00023015"/>
    </source>
</evidence>
<dbReference type="Pfam" id="PF00126">
    <property type="entry name" value="HTH_1"/>
    <property type="match status" value="1"/>
</dbReference>
<dbReference type="InterPro" id="IPR036390">
    <property type="entry name" value="WH_DNA-bd_sf"/>
</dbReference>
<dbReference type="RefSeq" id="WP_176305134.1">
    <property type="nucleotide sequence ID" value="NZ_JABWCV010000069.1"/>
</dbReference>
<dbReference type="GO" id="GO:0043565">
    <property type="term" value="F:sequence-specific DNA binding"/>
    <property type="evidence" value="ECO:0007669"/>
    <property type="project" value="TreeGrafter"/>
</dbReference>
<dbReference type="InterPro" id="IPR036388">
    <property type="entry name" value="WH-like_DNA-bd_sf"/>
</dbReference>
<keyword evidence="3" id="KW-0238">DNA-binding</keyword>
<evidence type="ECO:0000256" key="1">
    <source>
        <dbReference type="ARBA" id="ARBA00009437"/>
    </source>
</evidence>
<dbReference type="EMBL" id="JABWCV010000069">
    <property type="protein sequence ID" value="NVF16678.1"/>
    <property type="molecule type" value="Genomic_DNA"/>
</dbReference>
<dbReference type="InterPro" id="IPR000847">
    <property type="entry name" value="LysR_HTH_N"/>
</dbReference>
<organism evidence="6 7">
    <name type="scientific">Vreelandella maris</name>
    <dbReference type="NCBI Taxonomy" id="2729617"/>
    <lineage>
        <taxon>Bacteria</taxon>
        <taxon>Pseudomonadati</taxon>
        <taxon>Pseudomonadota</taxon>
        <taxon>Gammaproteobacteria</taxon>
        <taxon>Oceanospirillales</taxon>
        <taxon>Halomonadaceae</taxon>
        <taxon>Vreelandella</taxon>
    </lineage>
</organism>
<sequence length="297" mass="33304">MSRDNFNDLHAFLMVAKKGSFTRAAAELGVSQSALSHAMRGLEERLGIRLLMRTTRSVSPTNAGERLIRTIGPCFEDIQSELTALNELRDKPAGTIRLSSSSHAADYILIPKLQPFLKEYPDIQVEINVDNGLTDIVSERFDAGVRLGERVAKDMIATCIGPNMRMVVVAAPDYFEHYSQPKDPHELTEHNCINFRFPTHGGLYMWEFEKKGHAMNVSTEGQLIVNNTQQQINATLAGVGLGFVPEDMVEEYIKSGQLIQVLDDWCPYFPGFHLYYPNRRQPSPAFSLLLEALRSSS</sequence>
<evidence type="ECO:0000256" key="3">
    <source>
        <dbReference type="ARBA" id="ARBA00023125"/>
    </source>
</evidence>
<dbReference type="PROSITE" id="PS50931">
    <property type="entry name" value="HTH_LYSR"/>
    <property type="match status" value="1"/>
</dbReference>
<evidence type="ECO:0000256" key="4">
    <source>
        <dbReference type="ARBA" id="ARBA00023163"/>
    </source>
</evidence>
<dbReference type="PRINTS" id="PR00039">
    <property type="entry name" value="HTHLYSR"/>
</dbReference>
<dbReference type="Proteomes" id="UP000589984">
    <property type="component" value="Unassembled WGS sequence"/>
</dbReference>